<dbReference type="KEGG" id="nak:EH165_09735"/>
<protein>
    <submittedName>
        <fullName evidence="2">Uncharacterized protein</fullName>
    </submittedName>
</protein>
<gene>
    <name evidence="2" type="ORF">EH165_09735</name>
</gene>
<keyword evidence="1" id="KW-1133">Transmembrane helix</keyword>
<organism evidence="2 3">
    <name type="scientific">Nakamurella antarctica</name>
    <dbReference type="NCBI Taxonomy" id="1902245"/>
    <lineage>
        <taxon>Bacteria</taxon>
        <taxon>Bacillati</taxon>
        <taxon>Actinomycetota</taxon>
        <taxon>Actinomycetes</taxon>
        <taxon>Nakamurellales</taxon>
        <taxon>Nakamurellaceae</taxon>
        <taxon>Nakamurella</taxon>
    </lineage>
</organism>
<keyword evidence="3" id="KW-1185">Reference proteome</keyword>
<evidence type="ECO:0000256" key="1">
    <source>
        <dbReference type="SAM" id="Phobius"/>
    </source>
</evidence>
<reference evidence="2 3" key="2">
    <citation type="submission" date="2018-12" db="EMBL/GenBank/DDBJ databases">
        <title>Nakamurella antarcticus sp. nov., isolated from Antarctica South Shetland Islands soil.</title>
        <authorList>
            <person name="Peng F."/>
        </authorList>
    </citation>
    <scope>NUCLEOTIDE SEQUENCE [LARGE SCALE GENOMIC DNA]</scope>
    <source>
        <strain evidence="2 3">S14-144</strain>
    </source>
</reference>
<keyword evidence="1" id="KW-0472">Membrane</keyword>
<evidence type="ECO:0000313" key="2">
    <source>
        <dbReference type="EMBL" id="AZI59532.1"/>
    </source>
</evidence>
<reference evidence="2 3" key="1">
    <citation type="submission" date="2018-11" db="EMBL/GenBank/DDBJ databases">
        <authorList>
            <person name="Da X."/>
        </authorList>
    </citation>
    <scope>NUCLEOTIDE SEQUENCE [LARGE SCALE GENOMIC DNA]</scope>
    <source>
        <strain evidence="2 3">S14-144</strain>
    </source>
</reference>
<proteinExistence type="predicted"/>
<dbReference type="EMBL" id="CP034170">
    <property type="protein sequence ID" value="AZI59532.1"/>
    <property type="molecule type" value="Genomic_DNA"/>
</dbReference>
<name>A0A3G8ZQE2_9ACTN</name>
<feature type="transmembrane region" description="Helical" evidence="1">
    <location>
        <begin position="25"/>
        <end position="46"/>
    </location>
</feature>
<dbReference type="Proteomes" id="UP000268084">
    <property type="component" value="Chromosome"/>
</dbReference>
<accession>A0A3G8ZQE2</accession>
<evidence type="ECO:0000313" key="3">
    <source>
        <dbReference type="Proteomes" id="UP000268084"/>
    </source>
</evidence>
<dbReference type="AlphaFoldDB" id="A0A3G8ZQE2"/>
<sequence length="63" mass="6643">MLIKHVATAEKEKCVGNDDVDRGDVPGWVMITVMTSIVVIGLLAVFGPAVEEAVRSAFANITG</sequence>
<keyword evidence="1" id="KW-0812">Transmembrane</keyword>